<feature type="region of interest" description="Disordered" evidence="6">
    <location>
        <begin position="1459"/>
        <end position="1538"/>
    </location>
</feature>
<dbReference type="Gene3D" id="3.30.40.10">
    <property type="entry name" value="Zinc/RING finger domain, C3HC4 (zinc finger)"/>
    <property type="match status" value="1"/>
</dbReference>
<feature type="compositionally biased region" description="Polar residues" evidence="6">
    <location>
        <begin position="1133"/>
        <end position="1142"/>
    </location>
</feature>
<feature type="compositionally biased region" description="Polar residues" evidence="6">
    <location>
        <begin position="999"/>
        <end position="1013"/>
    </location>
</feature>
<feature type="compositionally biased region" description="Basic and acidic residues" evidence="6">
    <location>
        <begin position="1340"/>
        <end position="1350"/>
    </location>
</feature>
<dbReference type="Proteomes" id="UP001152759">
    <property type="component" value="Chromosome 2"/>
</dbReference>
<accession>A0A9P0A125</accession>
<feature type="compositionally biased region" description="Basic residues" evidence="6">
    <location>
        <begin position="589"/>
        <end position="618"/>
    </location>
</feature>
<dbReference type="SMART" id="SM00249">
    <property type="entry name" value="PHD"/>
    <property type="match status" value="1"/>
</dbReference>
<proteinExistence type="predicted"/>
<organism evidence="9 10">
    <name type="scientific">Bemisia tabaci</name>
    <name type="common">Sweetpotato whitefly</name>
    <name type="synonym">Aleurodes tabaci</name>
    <dbReference type="NCBI Taxonomy" id="7038"/>
    <lineage>
        <taxon>Eukaryota</taxon>
        <taxon>Metazoa</taxon>
        <taxon>Ecdysozoa</taxon>
        <taxon>Arthropoda</taxon>
        <taxon>Hexapoda</taxon>
        <taxon>Insecta</taxon>
        <taxon>Pterygota</taxon>
        <taxon>Neoptera</taxon>
        <taxon>Paraneoptera</taxon>
        <taxon>Hemiptera</taxon>
        <taxon>Sternorrhyncha</taxon>
        <taxon>Aleyrodoidea</taxon>
        <taxon>Aleyrodidae</taxon>
        <taxon>Aleyrodinae</taxon>
        <taxon>Bemisia</taxon>
    </lineage>
</organism>
<feature type="compositionally biased region" description="Basic and acidic residues" evidence="6">
    <location>
        <begin position="1075"/>
        <end position="1094"/>
    </location>
</feature>
<dbReference type="GO" id="GO:0070210">
    <property type="term" value="C:Rpd3L-Expanded complex"/>
    <property type="evidence" value="ECO:0007669"/>
    <property type="project" value="TreeGrafter"/>
</dbReference>
<dbReference type="FunFam" id="3.30.40.10:FF:000150">
    <property type="entry name" value="Inactive histone-lysine N-methyltransferase 2E"/>
    <property type="match status" value="1"/>
</dbReference>
<feature type="compositionally biased region" description="Basic and acidic residues" evidence="6">
    <location>
        <begin position="1387"/>
        <end position="1396"/>
    </location>
</feature>
<feature type="region of interest" description="Disordered" evidence="6">
    <location>
        <begin position="1228"/>
        <end position="1273"/>
    </location>
</feature>
<evidence type="ECO:0000256" key="6">
    <source>
        <dbReference type="SAM" id="MobiDB-lite"/>
    </source>
</evidence>
<feature type="domain" description="PHD-type" evidence="7">
    <location>
        <begin position="491"/>
        <end position="539"/>
    </location>
</feature>
<dbReference type="PROSITE" id="PS50016">
    <property type="entry name" value="ZF_PHD_2"/>
    <property type="match status" value="1"/>
</dbReference>
<dbReference type="GO" id="GO:0008270">
    <property type="term" value="F:zinc ion binding"/>
    <property type="evidence" value="ECO:0007669"/>
    <property type="project" value="UniProtKB-KW"/>
</dbReference>
<dbReference type="SUPFAM" id="SSF57903">
    <property type="entry name" value="FYVE/PHD zinc finger"/>
    <property type="match status" value="1"/>
</dbReference>
<feature type="compositionally biased region" description="Basic residues" evidence="6">
    <location>
        <begin position="1120"/>
        <end position="1131"/>
    </location>
</feature>
<evidence type="ECO:0000256" key="3">
    <source>
        <dbReference type="ARBA" id="ARBA00022833"/>
    </source>
</evidence>
<feature type="region of interest" description="Disordered" evidence="6">
    <location>
        <begin position="238"/>
        <end position="280"/>
    </location>
</feature>
<feature type="compositionally biased region" description="Low complexity" evidence="6">
    <location>
        <begin position="1518"/>
        <end position="1529"/>
    </location>
</feature>
<evidence type="ECO:0000256" key="1">
    <source>
        <dbReference type="ARBA" id="ARBA00022723"/>
    </source>
</evidence>
<dbReference type="InterPro" id="IPR019787">
    <property type="entry name" value="Znf_PHD-finger"/>
</dbReference>
<feature type="compositionally biased region" description="Pro residues" evidence="6">
    <location>
        <begin position="1655"/>
        <end position="1669"/>
    </location>
</feature>
<feature type="compositionally biased region" description="Basic and acidic residues" evidence="6">
    <location>
        <begin position="1014"/>
        <end position="1028"/>
    </location>
</feature>
<dbReference type="InterPro" id="IPR013083">
    <property type="entry name" value="Znf_RING/FYVE/PHD"/>
</dbReference>
<protein>
    <recommendedName>
        <fullName evidence="11">Histone-lysine N-methyltransferase MLL5</fullName>
    </recommendedName>
</protein>
<dbReference type="SUPFAM" id="SSF82199">
    <property type="entry name" value="SET domain"/>
    <property type="match status" value="1"/>
</dbReference>
<feature type="compositionally biased region" description="Polar residues" evidence="6">
    <location>
        <begin position="238"/>
        <end position="251"/>
    </location>
</feature>
<dbReference type="CDD" id="cd15550">
    <property type="entry name" value="PHD_MLL5"/>
    <property type="match status" value="1"/>
</dbReference>
<dbReference type="EMBL" id="OU963863">
    <property type="protein sequence ID" value="CAH0384030.1"/>
    <property type="molecule type" value="Genomic_DNA"/>
</dbReference>
<feature type="compositionally biased region" description="Low complexity" evidence="6">
    <location>
        <begin position="560"/>
        <end position="573"/>
    </location>
</feature>
<feature type="compositionally biased region" description="Polar residues" evidence="6">
    <location>
        <begin position="928"/>
        <end position="942"/>
    </location>
</feature>
<feature type="region of interest" description="Disordered" evidence="6">
    <location>
        <begin position="1586"/>
        <end position="1687"/>
    </location>
</feature>
<sequence length="1687" mass="187707">MLSNTRNNEENVSLIVQLGATHVGCPHESVAVSTIDSCQQNIVSLTGAESQPLLSGDKKHVRSPIVKEEVVASSTAVTSSVSQQLIEVDHFKPLNEISNVAPQTSANLKFKVSQDLKGNNSFHNSAAASAKHKPTFSEMNSSLVMPNELSNLKRKVVTEVNCGSRMKPVDQSLSCKSRSMMHVPIPNQLSVNSKQKLTGEMNIVATPDTYLGIKHRYNVEFSSQEGMNVKQVYYNRQSPHVPNASSKTVSSHMPPPKWHNSSQMLSGNKHSSKGSSRSHFKSYGGVNKSYAANYPTFTNFLQQPKHRVITFNMVKTIPSSRIKACQWKFNDDDLLDGTIEKRPRFHKHLPLDVQCVLQDHNYGAPPPLSPQLPSLMKPSIGVNGMPISNTQIRTTVPNHTPVITASYKVPMGSLSNCKQILNGNVSPRHRPTLQVQLPSQPSALSFNLSSTFNTSKMEESELSSDEDREPEPEGEETETAPEAEDNEDDSVTRCICEFQHDDGYMICCDKCNVWQHVECMSLTRENIPDEYQCERCQPRPVNKQRAIQLQQKKRKQLFNDTTDSDSSISSSSSPVKNPLAKGLLSNMKHVSRIPGRKKIIAAPRRKKEKLIRHPKQRRSYTLTKRNKRDQLGSKEPVASTPHQEKKLTSRRKSGARVSFDGEKSPVEAESTLHSPVERGSVQQLRQWIDSYEEAVTNHYSPELRARILAIKVNGVHSDLKLPTNLPATPKCRTSLLPNGLKILMSSSNLPSNQPLLELMGKYMLVSPPLPGKQVSRTSSAPPPGPHIFHYRLPKDGTEVCVDARTYGNDARFIRRSCKPNVEIRHCIEKGTLHLYLVTICAIDKNTEITLQNLPDIPNVDCPCGGKCASKQNHMSNKNGIIIRRSSLSPPPVKDKSSTPVSTAEEPQPEESSVRRRSILKDERKKRQSPASSVTLETLVNKNETTKKRGRRRTVSESGKVVVPVEKSQPPLAVAEKEPERPLNSPQSDRERIKEEREQPSLTRRNSSVNLRTTRISEQKKEKETKEKTCSTPTAQTPVKCDPSLADSLTTNDPCKMTREERKLAAILKAFDRLEKDQARKQESHHKGSARKDSSDNVDVVPEPRILKSSVQPHTPAVKPSPKKKRGKRRILNRSMSNLQPSPRTRRAMQRRMNTEPETSSDEDDEDVPSKPTTRHASNRHPISPDKNEPSTPIKNESGSSSDTCMTPVTVSNTCLLVAAAVGPLAPGFKFPQTKKPSLNSWTKSHDSAGGDESPPKNTPQGSNGVTGNGNGAGFAKKRWLRQAISEESETPAGGSPFIEQAVGPLKKRRLARESMSSEQSFTPPTTPTHVGSNSLPGFDEDSRMSAHEEMNMDQGATSCDSAINEDGDLSPELIKRNLSPELIQRNKNLEEVKQELFEDEAEEDKEHPIASSPELIKREPEPEPKIEVESDKTEMKLIDRVEQELSNLMGFTDTKPLLFSLETKKEEQPEEVETPPPQEATPAAVRKKLSISEYRQRKGGNAPVKQPMTDKDEEELSVPHSPSSSSSSPPTFPDVEDASAIIAKSLELESTIAQQLDSKKGGKRFVASSTLVEKQRENLTERLKREFGLVLDDDEEQEKNKRKVSEDDEQDKTKKKTLSDPPPALPKLKEPIISMSVPSNFPPVPTTKKTKHGSQPPPPPPPSEPPPLFQPFYYPYSHFPPMPRHPH</sequence>
<evidence type="ECO:0000313" key="10">
    <source>
        <dbReference type="Proteomes" id="UP001152759"/>
    </source>
</evidence>
<keyword evidence="4" id="KW-0156">Chromatin regulator</keyword>
<evidence type="ECO:0000256" key="2">
    <source>
        <dbReference type="ARBA" id="ARBA00022771"/>
    </source>
</evidence>
<feature type="compositionally biased region" description="Pro residues" evidence="6">
    <location>
        <begin position="1678"/>
        <end position="1687"/>
    </location>
</feature>
<feature type="compositionally biased region" description="Basic and acidic residues" evidence="6">
    <location>
        <begin position="1415"/>
        <end position="1432"/>
    </location>
</feature>
<dbReference type="GO" id="GO:0008757">
    <property type="term" value="F:S-adenosylmethionine-dependent methyltransferase activity"/>
    <property type="evidence" value="ECO:0007669"/>
    <property type="project" value="UniProtKB-ARBA"/>
</dbReference>
<feature type="compositionally biased region" description="Basic residues" evidence="6">
    <location>
        <begin position="270"/>
        <end position="280"/>
    </location>
</feature>
<dbReference type="InterPro" id="IPR046341">
    <property type="entry name" value="SET_dom_sf"/>
</dbReference>
<feature type="compositionally biased region" description="Polar residues" evidence="6">
    <location>
        <begin position="1189"/>
        <end position="1204"/>
    </location>
</feature>
<name>A0A9P0A125_BEMTA</name>
<gene>
    <name evidence="9" type="ORF">BEMITA_LOCUS3410</name>
</gene>
<dbReference type="Gene3D" id="2.170.270.10">
    <property type="entry name" value="SET domain"/>
    <property type="match status" value="1"/>
</dbReference>
<dbReference type="InterPro" id="IPR011011">
    <property type="entry name" value="Znf_FYVE_PHD"/>
</dbReference>
<feature type="compositionally biased region" description="Polar residues" evidence="6">
    <location>
        <begin position="1314"/>
        <end position="1335"/>
    </location>
</feature>
<dbReference type="Pfam" id="PF00856">
    <property type="entry name" value="SET"/>
    <property type="match status" value="1"/>
</dbReference>
<keyword evidence="10" id="KW-1185">Reference proteome</keyword>
<reference evidence="9" key="1">
    <citation type="submission" date="2021-12" db="EMBL/GenBank/DDBJ databases">
        <authorList>
            <person name="King R."/>
        </authorList>
    </citation>
    <scope>NUCLEOTIDE SEQUENCE</scope>
</reference>
<feature type="region of interest" description="Disordered" evidence="6">
    <location>
        <begin position="454"/>
        <end position="488"/>
    </location>
</feature>
<dbReference type="PANTHER" id="PTHR46462:SF3">
    <property type="entry name" value="UPSET, ISOFORM A"/>
    <property type="match status" value="1"/>
</dbReference>
<dbReference type="InterPro" id="IPR001965">
    <property type="entry name" value="Znf_PHD"/>
</dbReference>
<keyword evidence="3" id="KW-0862">Zinc</keyword>
<dbReference type="KEGG" id="btab:109032830"/>
<dbReference type="GO" id="GO:0008276">
    <property type="term" value="F:protein methyltransferase activity"/>
    <property type="evidence" value="ECO:0007669"/>
    <property type="project" value="UniProtKB-ARBA"/>
</dbReference>
<keyword evidence="2 5" id="KW-0863">Zinc-finger</keyword>
<evidence type="ECO:0000256" key="4">
    <source>
        <dbReference type="ARBA" id="ARBA00022853"/>
    </source>
</evidence>
<dbReference type="PROSITE" id="PS50280">
    <property type="entry name" value="SET"/>
    <property type="match status" value="1"/>
</dbReference>
<feature type="region of interest" description="Disordered" evidence="6">
    <location>
        <begin position="1285"/>
        <end position="1432"/>
    </location>
</feature>
<evidence type="ECO:0000256" key="5">
    <source>
        <dbReference type="PROSITE-ProRule" id="PRU00146"/>
    </source>
</evidence>
<feature type="region of interest" description="Disordered" evidence="6">
    <location>
        <begin position="1075"/>
        <end position="1204"/>
    </location>
</feature>
<evidence type="ECO:0000259" key="7">
    <source>
        <dbReference type="PROSITE" id="PS50016"/>
    </source>
</evidence>
<dbReference type="GO" id="GO:0006325">
    <property type="term" value="P:chromatin organization"/>
    <property type="evidence" value="ECO:0007669"/>
    <property type="project" value="UniProtKB-KW"/>
</dbReference>
<dbReference type="PROSITE" id="PS01359">
    <property type="entry name" value="ZF_PHD_1"/>
    <property type="match status" value="1"/>
</dbReference>
<dbReference type="GO" id="GO:0034967">
    <property type="term" value="C:Set3 complex"/>
    <property type="evidence" value="ECO:0007669"/>
    <property type="project" value="TreeGrafter"/>
</dbReference>
<feature type="compositionally biased region" description="Basic and acidic residues" evidence="6">
    <location>
        <begin position="987"/>
        <end position="998"/>
    </location>
</feature>
<feature type="region of interest" description="Disordered" evidence="6">
    <location>
        <begin position="538"/>
        <end position="676"/>
    </location>
</feature>
<dbReference type="Pfam" id="PF20826">
    <property type="entry name" value="PHD_5"/>
    <property type="match status" value="1"/>
</dbReference>
<keyword evidence="1" id="KW-0479">Metal-binding</keyword>
<feature type="region of interest" description="Disordered" evidence="6">
    <location>
        <begin position="882"/>
        <end position="1053"/>
    </location>
</feature>
<dbReference type="CDD" id="cd10529">
    <property type="entry name" value="SET_SETD5-like"/>
    <property type="match status" value="1"/>
</dbReference>
<evidence type="ECO:0008006" key="11">
    <source>
        <dbReference type="Google" id="ProtNLM"/>
    </source>
</evidence>
<dbReference type="GO" id="GO:0006355">
    <property type="term" value="P:regulation of DNA-templated transcription"/>
    <property type="evidence" value="ECO:0007669"/>
    <property type="project" value="TreeGrafter"/>
</dbReference>
<feature type="domain" description="SET" evidence="8">
    <location>
        <begin position="729"/>
        <end position="853"/>
    </location>
</feature>
<dbReference type="InterPro" id="IPR001214">
    <property type="entry name" value="SET_dom"/>
</dbReference>
<feature type="compositionally biased region" description="Acidic residues" evidence="6">
    <location>
        <begin position="460"/>
        <end position="488"/>
    </location>
</feature>
<dbReference type="GO" id="GO:0008170">
    <property type="term" value="F:N-methyltransferase activity"/>
    <property type="evidence" value="ECO:0007669"/>
    <property type="project" value="UniProtKB-ARBA"/>
</dbReference>
<evidence type="ECO:0000259" key="8">
    <source>
        <dbReference type="PROSITE" id="PS50280"/>
    </source>
</evidence>
<dbReference type="PANTHER" id="PTHR46462">
    <property type="entry name" value="UPSET, ISOFORM A"/>
    <property type="match status" value="1"/>
</dbReference>
<dbReference type="InterPro" id="IPR019786">
    <property type="entry name" value="Zinc_finger_PHD-type_CS"/>
</dbReference>
<evidence type="ECO:0000313" key="9">
    <source>
        <dbReference type="EMBL" id="CAH0384030.1"/>
    </source>
</evidence>
<dbReference type="SMART" id="SM00317">
    <property type="entry name" value="SET"/>
    <property type="match status" value="1"/>
</dbReference>